<feature type="domain" description="ATP-grasp" evidence="10">
    <location>
        <begin position="113"/>
        <end position="295"/>
    </location>
</feature>
<feature type="binding site" evidence="9">
    <location>
        <position position="270"/>
    </location>
    <ligand>
        <name>Mg(2+)</name>
        <dbReference type="ChEBI" id="CHEBI:18420"/>
        <label>2</label>
    </ligand>
</feature>
<dbReference type="InterPro" id="IPR041107">
    <property type="entry name" value="Rimk_N"/>
</dbReference>
<dbReference type="Gene3D" id="3.30.470.20">
    <property type="entry name" value="ATP-grasp fold, B domain"/>
    <property type="match status" value="1"/>
</dbReference>
<keyword evidence="12" id="KW-1185">Reference proteome</keyword>
<keyword evidence="7 9" id="KW-0648">Protein biosynthesis</keyword>
<dbReference type="PANTHER" id="PTHR21621:SF7">
    <property type="entry name" value="RIBOSOMAL PROTEIN BS6--L-GLUTAMATE LIGASE"/>
    <property type="match status" value="1"/>
</dbReference>
<dbReference type="Gene3D" id="3.30.1490.20">
    <property type="entry name" value="ATP-grasp fold, A domain"/>
    <property type="match status" value="1"/>
</dbReference>
<evidence type="ECO:0000256" key="4">
    <source>
        <dbReference type="ARBA" id="ARBA00022741"/>
    </source>
</evidence>
<evidence type="ECO:0000313" key="12">
    <source>
        <dbReference type="Proteomes" id="UP000192408"/>
    </source>
</evidence>
<dbReference type="InterPro" id="IPR013815">
    <property type="entry name" value="ATP_grasp_subdomain_1"/>
</dbReference>
<feature type="binding site" evidence="9">
    <location>
        <position position="195"/>
    </location>
    <ligand>
        <name>ATP</name>
        <dbReference type="ChEBI" id="CHEBI:30616"/>
    </ligand>
</feature>
<sequence>MKLLMLCREPRLYSCQRLLEAAESCGHTLDIIDPNRCLLKLDQEQTRRFKIFYQVRFDQQPYLLPHYDAVIPRFGSGSTAMGCSLLRHFEAMNIPCLNGSQAFLNARDKWHSLMLLQQHGIAVPPSALCGNEFDAKYAVNQVASPTILKTLSGSQGIGVMLAEKRQSAVSILETLKQAQISSLLQDFIHEANGSDIRCFVIGSKVIAGMQRNGQNGEFRANVHRGGQAQPIQLSEREKTLALNSVQALGLDVAGVDIIRSNHGPLILEVNASPGLELIEKTSKIDIALQMIAHLEKQVLACTVD</sequence>
<dbReference type="EMBL" id="FWWV01000001">
    <property type="protein sequence ID" value="SMB78654.1"/>
    <property type="molecule type" value="Genomic_DNA"/>
</dbReference>
<dbReference type="EC" id="6.3.2.-" evidence="9"/>
<dbReference type="AlphaFoldDB" id="A0A1W1UCY4"/>
<feature type="binding site" evidence="9">
    <location>
        <position position="149"/>
    </location>
    <ligand>
        <name>ATP</name>
        <dbReference type="ChEBI" id="CHEBI:30616"/>
    </ligand>
</feature>
<dbReference type="STRING" id="1122938.SAMN05660772_00200"/>
<evidence type="ECO:0000256" key="1">
    <source>
        <dbReference type="ARBA" id="ARBA00001936"/>
    </source>
</evidence>
<dbReference type="InterPro" id="IPR023533">
    <property type="entry name" value="RimK"/>
</dbReference>
<evidence type="ECO:0000256" key="9">
    <source>
        <dbReference type="HAMAP-Rule" id="MF_01552"/>
    </source>
</evidence>
<keyword evidence="3 9" id="KW-0479">Metal-binding</keyword>
<dbReference type="GO" id="GO:0018169">
    <property type="term" value="F:ribosomal S6-glutamic acid ligase activity"/>
    <property type="evidence" value="ECO:0007669"/>
    <property type="project" value="TreeGrafter"/>
</dbReference>
<dbReference type="PROSITE" id="PS50975">
    <property type="entry name" value="ATP_GRASP"/>
    <property type="match status" value="1"/>
</dbReference>
<dbReference type="GO" id="GO:0006412">
    <property type="term" value="P:translation"/>
    <property type="evidence" value="ECO:0007669"/>
    <property type="project" value="UniProtKB-KW"/>
</dbReference>
<dbReference type="Pfam" id="PF08443">
    <property type="entry name" value="RimK"/>
    <property type="match status" value="1"/>
</dbReference>
<dbReference type="InterPro" id="IPR004666">
    <property type="entry name" value="Rp_bS6_RimK/Lys_biosynth_LsyX"/>
</dbReference>
<dbReference type="RefSeq" id="WP_084255422.1">
    <property type="nucleotide sequence ID" value="NZ_FWWV01000001.1"/>
</dbReference>
<keyword evidence="8 9" id="KW-0464">Manganese</keyword>
<keyword evidence="5 9" id="KW-0067">ATP-binding</keyword>
<comment type="similarity">
    <text evidence="9">Belongs to the RimK family.</text>
</comment>
<dbReference type="PANTHER" id="PTHR21621">
    <property type="entry name" value="RIBOSOMAL PROTEIN S6 MODIFICATION PROTEIN"/>
    <property type="match status" value="1"/>
</dbReference>
<dbReference type="SUPFAM" id="SSF56059">
    <property type="entry name" value="Glutathione synthetase ATP-binding domain-like"/>
    <property type="match status" value="1"/>
</dbReference>
<feature type="binding site" evidence="9">
    <location>
        <begin position="219"/>
        <end position="221"/>
    </location>
    <ligand>
        <name>ATP</name>
        <dbReference type="ChEBI" id="CHEBI:30616"/>
    </ligand>
</feature>
<dbReference type="GO" id="GO:0005737">
    <property type="term" value="C:cytoplasm"/>
    <property type="evidence" value="ECO:0007669"/>
    <property type="project" value="TreeGrafter"/>
</dbReference>
<protein>
    <recommendedName>
        <fullName evidence="9">Probable alpha-L-glutamate ligase</fullName>
        <ecNumber evidence="9">6.3.2.-</ecNumber>
    </recommendedName>
</protein>
<dbReference type="Pfam" id="PF18030">
    <property type="entry name" value="Rimk_N"/>
    <property type="match status" value="1"/>
</dbReference>
<feature type="binding site" evidence="9">
    <location>
        <position position="256"/>
    </location>
    <ligand>
        <name>Mg(2+)</name>
        <dbReference type="ChEBI" id="CHEBI:18420"/>
        <label>1</label>
    </ligand>
</feature>
<dbReference type="Proteomes" id="UP000192408">
    <property type="component" value="Unassembled WGS sequence"/>
</dbReference>
<feature type="binding site" evidence="9">
    <location>
        <position position="268"/>
    </location>
    <ligand>
        <name>Mg(2+)</name>
        <dbReference type="ChEBI" id="CHEBI:18420"/>
        <label>2</label>
    </ligand>
</feature>
<proteinExistence type="inferred from homology"/>
<dbReference type="InterPro" id="IPR013651">
    <property type="entry name" value="ATP-grasp_RimK-type"/>
</dbReference>
<evidence type="ECO:0000256" key="3">
    <source>
        <dbReference type="ARBA" id="ARBA00022723"/>
    </source>
</evidence>
<feature type="binding site" evidence="9">
    <location>
        <position position="268"/>
    </location>
    <ligand>
        <name>Mn(2+)</name>
        <dbReference type="ChEBI" id="CHEBI:29035"/>
        <label>1</label>
    </ligand>
</feature>
<accession>A0A1W1UCY4</accession>
<evidence type="ECO:0000256" key="2">
    <source>
        <dbReference type="ARBA" id="ARBA00022598"/>
    </source>
</evidence>
<comment type="cofactor">
    <cofactor evidence="1">
        <name>Mn(2+)</name>
        <dbReference type="ChEBI" id="CHEBI:29035"/>
    </cofactor>
</comment>
<dbReference type="InterPro" id="IPR011761">
    <property type="entry name" value="ATP-grasp"/>
</dbReference>
<dbReference type="GO" id="GO:0009432">
    <property type="term" value="P:SOS response"/>
    <property type="evidence" value="ECO:0007669"/>
    <property type="project" value="TreeGrafter"/>
</dbReference>
<name>A0A1W1UCY4_9PAST</name>
<feature type="binding site" evidence="9">
    <location>
        <position position="268"/>
    </location>
    <ligand>
        <name>Mg(2+)</name>
        <dbReference type="ChEBI" id="CHEBI:18420"/>
        <label>1</label>
    </ligand>
</feature>
<evidence type="ECO:0000256" key="7">
    <source>
        <dbReference type="ARBA" id="ARBA00022917"/>
    </source>
</evidence>
<organism evidence="11 12">
    <name type="scientific">Pasteurella testudinis DSM 23072</name>
    <dbReference type="NCBI Taxonomy" id="1122938"/>
    <lineage>
        <taxon>Bacteria</taxon>
        <taxon>Pseudomonadati</taxon>
        <taxon>Pseudomonadota</taxon>
        <taxon>Gammaproteobacteria</taxon>
        <taxon>Pasteurellales</taxon>
        <taxon>Pasteurellaceae</taxon>
        <taxon>Pasteurella</taxon>
    </lineage>
</organism>
<evidence type="ECO:0000259" key="10">
    <source>
        <dbReference type="PROSITE" id="PS50975"/>
    </source>
</evidence>
<evidence type="ECO:0000256" key="8">
    <source>
        <dbReference type="ARBA" id="ARBA00023211"/>
    </source>
</evidence>
<feature type="binding site" evidence="9">
    <location>
        <position position="256"/>
    </location>
    <ligand>
        <name>Mn(2+)</name>
        <dbReference type="ChEBI" id="CHEBI:29035"/>
        <label>1</label>
    </ligand>
</feature>
<dbReference type="GO" id="GO:0046872">
    <property type="term" value="F:metal ion binding"/>
    <property type="evidence" value="ECO:0007669"/>
    <property type="project" value="UniProtKB-KW"/>
</dbReference>
<gene>
    <name evidence="9" type="primary">rimK</name>
    <name evidence="11" type="ORF">SAMN05660772_00200</name>
</gene>
<feature type="binding site" evidence="9">
    <location>
        <begin position="186"/>
        <end position="187"/>
    </location>
    <ligand>
        <name>ATP</name>
        <dbReference type="ChEBI" id="CHEBI:30616"/>
    </ligand>
</feature>
<keyword evidence="6 9" id="KW-0460">Magnesium</keyword>
<feature type="binding site" evidence="9">
    <location>
        <position position="268"/>
    </location>
    <ligand>
        <name>Mn(2+)</name>
        <dbReference type="ChEBI" id="CHEBI:29035"/>
        <label>2</label>
    </ligand>
</feature>
<evidence type="ECO:0000313" key="11">
    <source>
        <dbReference type="EMBL" id="SMB78654.1"/>
    </source>
</evidence>
<evidence type="ECO:0000256" key="6">
    <source>
        <dbReference type="ARBA" id="ARBA00022842"/>
    </source>
</evidence>
<keyword evidence="4 9" id="KW-0547">Nucleotide-binding</keyword>
<dbReference type="Gene3D" id="3.40.50.20">
    <property type="match status" value="1"/>
</dbReference>
<feature type="binding site" evidence="9">
    <location>
        <position position="270"/>
    </location>
    <ligand>
        <name>Mn(2+)</name>
        <dbReference type="ChEBI" id="CHEBI:29035"/>
        <label>2</label>
    </ligand>
</feature>
<evidence type="ECO:0000256" key="5">
    <source>
        <dbReference type="ARBA" id="ARBA00022840"/>
    </source>
</evidence>
<reference evidence="12" key="1">
    <citation type="submission" date="2017-04" db="EMBL/GenBank/DDBJ databases">
        <authorList>
            <person name="Varghese N."/>
            <person name="Submissions S."/>
        </authorList>
    </citation>
    <scope>NUCLEOTIDE SEQUENCE [LARGE SCALE GENOMIC DNA]</scope>
    <source>
        <strain evidence="12">DSM 23072</strain>
    </source>
</reference>
<dbReference type="NCBIfam" id="TIGR00768">
    <property type="entry name" value="rimK_fam"/>
    <property type="match status" value="1"/>
</dbReference>
<dbReference type="GO" id="GO:0005524">
    <property type="term" value="F:ATP binding"/>
    <property type="evidence" value="ECO:0007669"/>
    <property type="project" value="UniProtKB-UniRule"/>
</dbReference>
<comment type="cofactor">
    <cofactor evidence="9">
        <name>Mg(2+)</name>
        <dbReference type="ChEBI" id="CHEBI:18420"/>
    </cofactor>
    <cofactor evidence="9">
        <name>Mn(2+)</name>
        <dbReference type="ChEBI" id="CHEBI:29035"/>
    </cofactor>
    <text evidence="9">Binds 2 magnesium or manganese ions per subunit.</text>
</comment>
<dbReference type="HAMAP" id="MF_01552">
    <property type="entry name" value="RimK"/>
    <property type="match status" value="1"/>
</dbReference>
<keyword evidence="2 9" id="KW-0436">Ligase</keyword>